<evidence type="ECO:0000256" key="3">
    <source>
        <dbReference type="ARBA" id="ARBA00022908"/>
    </source>
</evidence>
<dbReference type="PROSITE" id="PS51900">
    <property type="entry name" value="CB"/>
    <property type="match status" value="1"/>
</dbReference>
<dbReference type="InterPro" id="IPR050808">
    <property type="entry name" value="Phage_Integrase"/>
</dbReference>
<dbReference type="Proteomes" id="UP000260783">
    <property type="component" value="Unassembled WGS sequence"/>
</dbReference>
<keyword evidence="5" id="KW-0233">DNA recombination</keyword>
<dbReference type="GO" id="GO:0015074">
    <property type="term" value="P:DNA integration"/>
    <property type="evidence" value="ECO:0007669"/>
    <property type="project" value="UniProtKB-KW"/>
</dbReference>
<organism evidence="9 10">
    <name type="scientific">Faecalibacterium prausnitzii</name>
    <dbReference type="NCBI Taxonomy" id="853"/>
    <lineage>
        <taxon>Bacteria</taxon>
        <taxon>Bacillati</taxon>
        <taxon>Bacillota</taxon>
        <taxon>Clostridia</taxon>
        <taxon>Eubacteriales</taxon>
        <taxon>Oscillospiraceae</taxon>
        <taxon>Faecalibacterium</taxon>
    </lineage>
</organism>
<accession>A0A3E2UU40</accession>
<dbReference type="RefSeq" id="WP_117526388.1">
    <property type="nucleotide sequence ID" value="NZ_JAQCXC010000001.1"/>
</dbReference>
<dbReference type="InterPro" id="IPR013762">
    <property type="entry name" value="Integrase-like_cat_sf"/>
</dbReference>
<dbReference type="InterPro" id="IPR011010">
    <property type="entry name" value="DNA_brk_join_enz"/>
</dbReference>
<dbReference type="SUPFAM" id="SSF56349">
    <property type="entry name" value="DNA breaking-rejoining enzymes"/>
    <property type="match status" value="1"/>
</dbReference>
<name>A0A3E2UU40_9FIRM</name>
<evidence type="ECO:0000256" key="4">
    <source>
        <dbReference type="ARBA" id="ARBA00023125"/>
    </source>
</evidence>
<protein>
    <submittedName>
        <fullName evidence="9">Site-specific integrase</fullName>
    </submittedName>
</protein>
<dbReference type="GO" id="GO:0003677">
    <property type="term" value="F:DNA binding"/>
    <property type="evidence" value="ECO:0007669"/>
    <property type="project" value="UniProtKB-UniRule"/>
</dbReference>
<dbReference type="PROSITE" id="PS51898">
    <property type="entry name" value="TYR_RECOMBINASE"/>
    <property type="match status" value="1"/>
</dbReference>
<dbReference type="AlphaFoldDB" id="A0A3E2UU40"/>
<keyword evidence="4 6" id="KW-0238">DNA-binding</keyword>
<dbReference type="Gene3D" id="1.10.150.130">
    <property type="match status" value="1"/>
</dbReference>
<evidence type="ECO:0000259" key="8">
    <source>
        <dbReference type="PROSITE" id="PS51900"/>
    </source>
</evidence>
<proteinExistence type="inferred from homology"/>
<dbReference type="PANTHER" id="PTHR30629">
    <property type="entry name" value="PROPHAGE INTEGRASE"/>
    <property type="match status" value="1"/>
</dbReference>
<dbReference type="Pfam" id="PF14659">
    <property type="entry name" value="Phage_int_SAM_3"/>
    <property type="match status" value="1"/>
</dbReference>
<dbReference type="InterPro" id="IPR010998">
    <property type="entry name" value="Integrase_recombinase_N"/>
</dbReference>
<comment type="function">
    <text evidence="1">Site-specific tyrosine recombinase, which acts by catalyzing the cutting and rejoining of the recombining DNA molecules.</text>
</comment>
<dbReference type="InterPro" id="IPR002104">
    <property type="entry name" value="Integrase_catalytic"/>
</dbReference>
<dbReference type="EMBL" id="QVEW01000003">
    <property type="protein sequence ID" value="RGC00442.1"/>
    <property type="molecule type" value="Genomic_DNA"/>
</dbReference>
<dbReference type="InterPro" id="IPR004107">
    <property type="entry name" value="Integrase_SAM-like_N"/>
</dbReference>
<dbReference type="PANTHER" id="PTHR30629:SF2">
    <property type="entry name" value="PROPHAGE INTEGRASE INTS-RELATED"/>
    <property type="match status" value="1"/>
</dbReference>
<gene>
    <name evidence="9" type="ORF">DWZ04_03845</name>
</gene>
<evidence type="ECO:0000256" key="5">
    <source>
        <dbReference type="ARBA" id="ARBA00023172"/>
    </source>
</evidence>
<dbReference type="Gene3D" id="1.10.443.10">
    <property type="entry name" value="Intergrase catalytic core"/>
    <property type="match status" value="1"/>
</dbReference>
<sequence length="402" mass="46387">MARKKVVPEYGTIMKRGVQYYRTRMQDADGKWISLYAQTPEELYDKSIEMKRSIEDEIFRKNNPTVAEYCEKWLKMRSASVRENTLSGYERTIRKYIIGAIGDMYMDEVTTDDLRLLLVPISKQSASLYSKMNMLIKCVFYSAEESKIISYNPAASLSAKGGTPKQEKKALTDEQVKILLDTIRGLPPYVFVMIGLYAGLRREEILALRWDCVFLDEATPYISVRRAWRSVNNRPVISTELKTPAAKRDIPIPGKLVECLKEAKEKSKSEYVISDRNGNALAESQFVRVWKYIAVRSTEERCYYTYVNEQKIKHVVKPKLGEHQPNNPKLVYTMDFQVTPHQLRHTYITNLIYASVDPKTVQYLAGHENSKVTMDIYAKVKYNKPAQLHGVINRAIDTSKKD</sequence>
<comment type="caution">
    <text evidence="9">The sequence shown here is derived from an EMBL/GenBank/DDBJ whole genome shotgun (WGS) entry which is preliminary data.</text>
</comment>
<feature type="domain" description="Core-binding (CB)" evidence="8">
    <location>
        <begin position="64"/>
        <end position="143"/>
    </location>
</feature>
<evidence type="ECO:0000259" key="7">
    <source>
        <dbReference type="PROSITE" id="PS51898"/>
    </source>
</evidence>
<evidence type="ECO:0000313" key="9">
    <source>
        <dbReference type="EMBL" id="RGC00442.1"/>
    </source>
</evidence>
<evidence type="ECO:0000313" key="10">
    <source>
        <dbReference type="Proteomes" id="UP000260783"/>
    </source>
</evidence>
<keyword evidence="3" id="KW-0229">DNA integration</keyword>
<dbReference type="Pfam" id="PF00589">
    <property type="entry name" value="Phage_integrase"/>
    <property type="match status" value="1"/>
</dbReference>
<feature type="domain" description="Tyr recombinase" evidence="7">
    <location>
        <begin position="166"/>
        <end position="390"/>
    </location>
</feature>
<dbReference type="CDD" id="cd01189">
    <property type="entry name" value="INT_ICEBs1_C_like"/>
    <property type="match status" value="1"/>
</dbReference>
<evidence type="ECO:0000256" key="6">
    <source>
        <dbReference type="PROSITE-ProRule" id="PRU01248"/>
    </source>
</evidence>
<evidence type="ECO:0000256" key="1">
    <source>
        <dbReference type="ARBA" id="ARBA00003283"/>
    </source>
</evidence>
<dbReference type="GO" id="GO:0006310">
    <property type="term" value="P:DNA recombination"/>
    <property type="evidence" value="ECO:0007669"/>
    <property type="project" value="UniProtKB-KW"/>
</dbReference>
<dbReference type="InterPro" id="IPR044068">
    <property type="entry name" value="CB"/>
</dbReference>
<comment type="similarity">
    <text evidence="2">Belongs to the 'phage' integrase family.</text>
</comment>
<evidence type="ECO:0000256" key="2">
    <source>
        <dbReference type="ARBA" id="ARBA00008857"/>
    </source>
</evidence>
<reference evidence="9 10" key="1">
    <citation type="submission" date="2018-08" db="EMBL/GenBank/DDBJ databases">
        <title>A genome reference for cultivated species of the human gut microbiota.</title>
        <authorList>
            <person name="Zou Y."/>
            <person name="Xue W."/>
            <person name="Luo G."/>
        </authorList>
    </citation>
    <scope>NUCLEOTIDE SEQUENCE [LARGE SCALE GENOMIC DNA]</scope>
    <source>
        <strain evidence="9 10">AF29-11BH</strain>
    </source>
</reference>